<gene>
    <name evidence="8" type="primary">vapC</name>
    <name evidence="10" type="ORF">P409_34675</name>
</gene>
<dbReference type="RefSeq" id="WP_034849494.1">
    <property type="nucleotide sequence ID" value="NZ_JANX01000997.1"/>
</dbReference>
<evidence type="ECO:0000256" key="8">
    <source>
        <dbReference type="HAMAP-Rule" id="MF_00265"/>
    </source>
</evidence>
<name>A0A0A0CUN3_9PROT</name>
<evidence type="ECO:0000256" key="6">
    <source>
        <dbReference type="ARBA" id="ARBA00022842"/>
    </source>
</evidence>
<dbReference type="Gene3D" id="3.40.50.1010">
    <property type="entry name" value="5'-nuclease"/>
    <property type="match status" value="1"/>
</dbReference>
<accession>A0A0A0CUN3</accession>
<evidence type="ECO:0000256" key="1">
    <source>
        <dbReference type="ARBA" id="ARBA00001946"/>
    </source>
</evidence>
<comment type="caution">
    <text evidence="10">The sequence shown here is derived from an EMBL/GenBank/DDBJ whole genome shotgun (WGS) entry which is preliminary data.</text>
</comment>
<keyword evidence="8" id="KW-0800">Toxin</keyword>
<feature type="domain" description="PIN" evidence="9">
    <location>
        <begin position="1"/>
        <end position="128"/>
    </location>
</feature>
<dbReference type="SUPFAM" id="SSF88723">
    <property type="entry name" value="PIN domain-like"/>
    <property type="match status" value="1"/>
</dbReference>
<keyword evidence="3 8" id="KW-0540">Nuclease</keyword>
<evidence type="ECO:0000256" key="3">
    <source>
        <dbReference type="ARBA" id="ARBA00022722"/>
    </source>
</evidence>
<keyword evidence="2 8" id="KW-1277">Toxin-antitoxin system</keyword>
<comment type="similarity">
    <text evidence="7 8">Belongs to the PINc/VapC protein family.</text>
</comment>
<keyword evidence="6 8" id="KW-0460">Magnesium</keyword>
<evidence type="ECO:0000259" key="9">
    <source>
        <dbReference type="Pfam" id="PF01850"/>
    </source>
</evidence>
<feature type="binding site" evidence="8">
    <location>
        <position position="103"/>
    </location>
    <ligand>
        <name>Mg(2+)</name>
        <dbReference type="ChEBI" id="CHEBI:18420"/>
    </ligand>
</feature>
<organism evidence="10 11">
    <name type="scientific">Inquilinus limosus MP06</name>
    <dbReference type="NCBI Taxonomy" id="1398085"/>
    <lineage>
        <taxon>Bacteria</taxon>
        <taxon>Pseudomonadati</taxon>
        <taxon>Pseudomonadota</taxon>
        <taxon>Alphaproteobacteria</taxon>
        <taxon>Rhodospirillales</taxon>
        <taxon>Rhodospirillaceae</taxon>
        <taxon>Inquilinus</taxon>
    </lineage>
</organism>
<dbReference type="GO" id="GO:0016787">
    <property type="term" value="F:hydrolase activity"/>
    <property type="evidence" value="ECO:0007669"/>
    <property type="project" value="UniProtKB-KW"/>
</dbReference>
<evidence type="ECO:0000313" key="11">
    <source>
        <dbReference type="Proteomes" id="UP000029995"/>
    </source>
</evidence>
<evidence type="ECO:0000256" key="2">
    <source>
        <dbReference type="ARBA" id="ARBA00022649"/>
    </source>
</evidence>
<dbReference type="AlphaFoldDB" id="A0A0A0CUN3"/>
<dbReference type="InterPro" id="IPR050556">
    <property type="entry name" value="Type_II_TA_system_RNase"/>
</dbReference>
<dbReference type="Pfam" id="PF01850">
    <property type="entry name" value="PIN"/>
    <property type="match status" value="1"/>
</dbReference>
<dbReference type="EC" id="3.1.-.-" evidence="8"/>
<evidence type="ECO:0000256" key="4">
    <source>
        <dbReference type="ARBA" id="ARBA00022723"/>
    </source>
</evidence>
<dbReference type="EMBL" id="JANX01000997">
    <property type="protein sequence ID" value="KGM30171.1"/>
    <property type="molecule type" value="Genomic_DNA"/>
</dbReference>
<evidence type="ECO:0000256" key="5">
    <source>
        <dbReference type="ARBA" id="ARBA00022801"/>
    </source>
</evidence>
<reference evidence="10 11" key="1">
    <citation type="submission" date="2014-01" db="EMBL/GenBank/DDBJ databases">
        <title>Genome sequence determination for a cystic fibrosis isolate, Inquilinus limosus.</title>
        <authorList>
            <person name="Pino M."/>
            <person name="Di Conza J."/>
            <person name="Gutkind G."/>
        </authorList>
    </citation>
    <scope>NUCLEOTIDE SEQUENCE [LARGE SCALE GENOMIC DNA]</scope>
    <source>
        <strain evidence="10 11">MP06</strain>
    </source>
</reference>
<dbReference type="InterPro" id="IPR022907">
    <property type="entry name" value="VapC_family"/>
</dbReference>
<dbReference type="Proteomes" id="UP000029995">
    <property type="component" value="Unassembled WGS sequence"/>
</dbReference>
<feature type="binding site" evidence="8">
    <location>
        <position position="4"/>
    </location>
    <ligand>
        <name>Mg(2+)</name>
        <dbReference type="ChEBI" id="CHEBI:18420"/>
    </ligand>
</feature>
<dbReference type="PANTHER" id="PTHR33653">
    <property type="entry name" value="RIBONUCLEASE VAPC2"/>
    <property type="match status" value="1"/>
</dbReference>
<dbReference type="OrthoDB" id="32625at2"/>
<keyword evidence="4 8" id="KW-0479">Metal-binding</keyword>
<evidence type="ECO:0000256" key="7">
    <source>
        <dbReference type="ARBA" id="ARBA00038093"/>
    </source>
</evidence>
<evidence type="ECO:0000313" key="10">
    <source>
        <dbReference type="EMBL" id="KGM30171.1"/>
    </source>
</evidence>
<keyword evidence="5 8" id="KW-0378">Hydrolase</keyword>
<dbReference type="GO" id="GO:0000287">
    <property type="term" value="F:magnesium ion binding"/>
    <property type="evidence" value="ECO:0007669"/>
    <property type="project" value="UniProtKB-UniRule"/>
</dbReference>
<dbReference type="InterPro" id="IPR029060">
    <property type="entry name" value="PIN-like_dom_sf"/>
</dbReference>
<dbReference type="HAMAP" id="MF_00265">
    <property type="entry name" value="VapC_Nob1"/>
    <property type="match status" value="1"/>
</dbReference>
<sequence>MFVDTSVIVALIAGEPDAPRFVDLLSRAERRLTSGLVILEAAMRLSTLLRLDPVRAEALIHMLLDEADINIVPIDSETATAAVAAFAAYGKGRGHAAQLNLADCMSYACARTHGVPLLFKGDDFSKTDIQAAAGPA</sequence>
<proteinExistence type="inferred from homology"/>
<dbReference type="GO" id="GO:0090729">
    <property type="term" value="F:toxin activity"/>
    <property type="evidence" value="ECO:0007669"/>
    <property type="project" value="UniProtKB-KW"/>
</dbReference>
<dbReference type="GO" id="GO:0004540">
    <property type="term" value="F:RNA nuclease activity"/>
    <property type="evidence" value="ECO:0007669"/>
    <property type="project" value="InterPro"/>
</dbReference>
<comment type="cofactor">
    <cofactor evidence="1 8">
        <name>Mg(2+)</name>
        <dbReference type="ChEBI" id="CHEBI:18420"/>
    </cofactor>
</comment>
<protein>
    <recommendedName>
        <fullName evidence="8">Ribonuclease VapC</fullName>
        <shortName evidence="8">RNase VapC</shortName>
        <ecNumber evidence="8">3.1.-.-</ecNumber>
    </recommendedName>
    <alternativeName>
        <fullName evidence="8">Toxin VapC</fullName>
    </alternativeName>
</protein>
<dbReference type="InterPro" id="IPR002716">
    <property type="entry name" value="PIN_dom"/>
</dbReference>
<comment type="function">
    <text evidence="8">Toxic component of a toxin-antitoxin (TA) system. An RNase.</text>
</comment>
<dbReference type="PANTHER" id="PTHR33653:SF1">
    <property type="entry name" value="RIBONUCLEASE VAPC2"/>
    <property type="match status" value="1"/>
</dbReference>
<dbReference type="CDD" id="cd09871">
    <property type="entry name" value="PIN_MtVapC28-VapC30-like"/>
    <property type="match status" value="1"/>
</dbReference>